<evidence type="ECO:0000256" key="2">
    <source>
        <dbReference type="ARBA" id="ARBA00022552"/>
    </source>
</evidence>
<evidence type="ECO:0000256" key="3">
    <source>
        <dbReference type="ARBA" id="ARBA00022603"/>
    </source>
</evidence>
<dbReference type="EC" id="2.1.1.-" evidence="6"/>
<dbReference type="Pfam" id="PF02527">
    <property type="entry name" value="GidB"/>
    <property type="match status" value="1"/>
</dbReference>
<dbReference type="RefSeq" id="WP_013170977.1">
    <property type="nucleotide sequence ID" value="NC_014218.1"/>
</dbReference>
<evidence type="ECO:0000256" key="6">
    <source>
        <dbReference type="HAMAP-Rule" id="MF_00074"/>
    </source>
</evidence>
<dbReference type="InterPro" id="IPR029063">
    <property type="entry name" value="SAM-dependent_MTases_sf"/>
</dbReference>
<keyword evidence="4 6" id="KW-0808">Transferase</keyword>
<dbReference type="Proteomes" id="UP000000376">
    <property type="component" value="Chromosome"/>
</dbReference>
<dbReference type="HAMAP" id="MF_00074">
    <property type="entry name" value="16SrRNA_methyltr_G"/>
    <property type="match status" value="1"/>
</dbReference>
<dbReference type="PIRSF" id="PIRSF003078">
    <property type="entry name" value="GidB"/>
    <property type="match status" value="1"/>
</dbReference>
<feature type="binding site" evidence="6">
    <location>
        <position position="79"/>
    </location>
    <ligand>
        <name>S-adenosyl-L-methionine</name>
        <dbReference type="ChEBI" id="CHEBI:59789"/>
    </ligand>
</feature>
<sequence length="216" mass="23762">MDRELADMMFEEAPAGGGEHFGDAIWKNLLRFGELLESEGELRGLIGPRERDKLWSRHILNSTAIVDFLPQNASLVDVGSGAGFPGLVAAIIRPDLTVNLVDSLGRRTDWLSYVVDDLQLSNVTVHNKRAEEMVGVISADVATARAVAALKKLLPWTMPLVRPGGQLVALKGGRAEEEIEKADKELRKFKADWVDVHDVDVWGTSEGTRVLVVQKK</sequence>
<proteinExistence type="inferred from homology"/>
<dbReference type="PANTHER" id="PTHR31760:SF0">
    <property type="entry name" value="S-ADENOSYL-L-METHIONINE-DEPENDENT METHYLTRANSFERASES SUPERFAMILY PROTEIN"/>
    <property type="match status" value="1"/>
</dbReference>
<dbReference type="HOGENOM" id="CLU_065341_5_0_11"/>
<dbReference type="NCBIfam" id="TIGR00138">
    <property type="entry name" value="rsmG_gidB"/>
    <property type="match status" value="1"/>
</dbReference>
<comment type="subcellular location">
    <subcellularLocation>
        <location evidence="6">Cytoplasm</location>
    </subcellularLocation>
</comment>
<dbReference type="EMBL" id="CP002045">
    <property type="protein sequence ID" value="ADH93493.1"/>
    <property type="molecule type" value="Genomic_DNA"/>
</dbReference>
<gene>
    <name evidence="6" type="primary">rsmG</name>
    <name evidence="7" type="ordered locus">Arch_1815</name>
</gene>
<evidence type="ECO:0000313" key="7">
    <source>
        <dbReference type="EMBL" id="ADH93493.1"/>
    </source>
</evidence>
<keyword evidence="2 6" id="KW-0698">rRNA processing</keyword>
<feature type="binding site" evidence="6">
    <location>
        <position position="84"/>
    </location>
    <ligand>
        <name>S-adenosyl-L-methionine</name>
        <dbReference type="ChEBI" id="CHEBI:59789"/>
    </ligand>
</feature>
<reference evidence="7 8" key="1">
    <citation type="journal article" date="2010" name="Stand. Genomic Sci.">
        <title>Complete genome sequence of Arcanobacterium haemolyticum type strain (11018).</title>
        <authorList>
            <person name="Yasawong M."/>
            <person name="Teshima H."/>
            <person name="Lapidus A."/>
            <person name="Nolan M."/>
            <person name="Lucas S."/>
            <person name="Glavina Del Rio T."/>
            <person name="Tice H."/>
            <person name="Cheng J."/>
            <person name="Bruce D."/>
            <person name="Detter C."/>
            <person name="Tapia R."/>
            <person name="Han C."/>
            <person name="Goodwin L."/>
            <person name="Pitluck S."/>
            <person name="Liolios K."/>
            <person name="Ivanova N."/>
            <person name="Mavromatis K."/>
            <person name="Mikhailova N."/>
            <person name="Pati A."/>
            <person name="Chen A."/>
            <person name="Palaniappan K."/>
            <person name="Land M."/>
            <person name="Hauser L."/>
            <person name="Chang Y."/>
            <person name="Jeffries C."/>
            <person name="Rohde M."/>
            <person name="Sikorski J."/>
            <person name="Pukall R."/>
            <person name="Goker M."/>
            <person name="Woyke T."/>
            <person name="Bristow J."/>
            <person name="Eisen J."/>
            <person name="Markowitz V."/>
            <person name="Hugenholtz P."/>
            <person name="Kyrpides N."/>
            <person name="Klenk H."/>
        </authorList>
    </citation>
    <scope>NUCLEOTIDE SEQUENCE [LARGE SCALE GENOMIC DNA]</scope>
    <source>
        <strain evidence="8">ATCC 9345 / DSM 20595 / CCUG 17215 / LMG 16163 / NBRC 15585 / NCTC 8452 / 11018</strain>
    </source>
</reference>
<keyword evidence="1 6" id="KW-0963">Cytoplasm</keyword>
<evidence type="ECO:0000313" key="8">
    <source>
        <dbReference type="Proteomes" id="UP000000376"/>
    </source>
</evidence>
<protein>
    <recommendedName>
        <fullName evidence="6">Ribosomal RNA small subunit methyltransferase G</fullName>
        <ecNumber evidence="6">2.1.1.-</ecNumber>
    </recommendedName>
    <alternativeName>
        <fullName evidence="6">16S rRNA 7-methylguanosine methyltransferase</fullName>
        <shortName evidence="6">16S rRNA m7G methyltransferase</shortName>
    </alternativeName>
</protein>
<dbReference type="AlphaFoldDB" id="D7BLG3"/>
<name>D7BLG3_ARCHD</name>
<keyword evidence="8" id="KW-1185">Reference proteome</keyword>
<keyword evidence="5 6" id="KW-0949">S-adenosyl-L-methionine</keyword>
<keyword evidence="3 6" id="KW-0489">Methyltransferase</keyword>
<feature type="binding site" evidence="6">
    <location>
        <begin position="130"/>
        <end position="131"/>
    </location>
    <ligand>
        <name>S-adenosyl-L-methionine</name>
        <dbReference type="ChEBI" id="CHEBI:59789"/>
    </ligand>
</feature>
<dbReference type="STRING" id="644284.Arch_1815"/>
<evidence type="ECO:0000256" key="5">
    <source>
        <dbReference type="ARBA" id="ARBA00022691"/>
    </source>
</evidence>
<feature type="binding site" evidence="6">
    <location>
        <position position="145"/>
    </location>
    <ligand>
        <name>S-adenosyl-L-methionine</name>
        <dbReference type="ChEBI" id="CHEBI:59789"/>
    </ligand>
</feature>
<evidence type="ECO:0000256" key="1">
    <source>
        <dbReference type="ARBA" id="ARBA00022490"/>
    </source>
</evidence>
<dbReference type="Gene3D" id="3.40.50.150">
    <property type="entry name" value="Vaccinia Virus protein VP39"/>
    <property type="match status" value="1"/>
</dbReference>
<comment type="function">
    <text evidence="6">Specifically methylates the N7 position of guanine in position 518 of 16S rRNA.</text>
</comment>
<dbReference type="GO" id="GO:0005829">
    <property type="term" value="C:cytosol"/>
    <property type="evidence" value="ECO:0007669"/>
    <property type="project" value="TreeGrafter"/>
</dbReference>
<comment type="caution">
    <text evidence="6">Lacks conserved residue(s) required for the propagation of feature annotation.</text>
</comment>
<evidence type="ECO:0000256" key="4">
    <source>
        <dbReference type="ARBA" id="ARBA00022679"/>
    </source>
</evidence>
<accession>D7BLG3</accession>
<dbReference type="eggNOG" id="COG0357">
    <property type="taxonomic scope" value="Bacteria"/>
</dbReference>
<dbReference type="GO" id="GO:0070043">
    <property type="term" value="F:rRNA (guanine-N7-)-methyltransferase activity"/>
    <property type="evidence" value="ECO:0007669"/>
    <property type="project" value="UniProtKB-UniRule"/>
</dbReference>
<dbReference type="PANTHER" id="PTHR31760">
    <property type="entry name" value="S-ADENOSYL-L-METHIONINE-DEPENDENT METHYLTRANSFERASES SUPERFAMILY PROTEIN"/>
    <property type="match status" value="1"/>
</dbReference>
<dbReference type="InterPro" id="IPR003682">
    <property type="entry name" value="rRNA_ssu_MeTfrase_G"/>
</dbReference>
<dbReference type="KEGG" id="ahe:Arch_1815"/>
<dbReference type="SUPFAM" id="SSF53335">
    <property type="entry name" value="S-adenosyl-L-methionine-dependent methyltransferases"/>
    <property type="match status" value="1"/>
</dbReference>
<organism evidence="7 8">
    <name type="scientific">Arcanobacterium haemolyticum (strain ATCC 9345 / DSM 20595 / CCM 5947 / CCUG 17215 / LMG 16163 / NBRC 15585 / NCTC 8452 / 11018)</name>
    <dbReference type="NCBI Taxonomy" id="644284"/>
    <lineage>
        <taxon>Bacteria</taxon>
        <taxon>Bacillati</taxon>
        <taxon>Actinomycetota</taxon>
        <taxon>Actinomycetes</taxon>
        <taxon>Actinomycetales</taxon>
        <taxon>Actinomycetaceae</taxon>
        <taxon>Arcanobacterium</taxon>
    </lineage>
</organism>
<comment type="similarity">
    <text evidence="6">Belongs to the methyltransferase superfamily. RNA methyltransferase RsmG family.</text>
</comment>